<organism evidence="2 3">
    <name type="scientific">Trifolium medium</name>
    <dbReference type="NCBI Taxonomy" id="97028"/>
    <lineage>
        <taxon>Eukaryota</taxon>
        <taxon>Viridiplantae</taxon>
        <taxon>Streptophyta</taxon>
        <taxon>Embryophyta</taxon>
        <taxon>Tracheophyta</taxon>
        <taxon>Spermatophyta</taxon>
        <taxon>Magnoliopsida</taxon>
        <taxon>eudicotyledons</taxon>
        <taxon>Gunneridae</taxon>
        <taxon>Pentapetalae</taxon>
        <taxon>rosids</taxon>
        <taxon>fabids</taxon>
        <taxon>Fabales</taxon>
        <taxon>Fabaceae</taxon>
        <taxon>Papilionoideae</taxon>
        <taxon>50 kb inversion clade</taxon>
        <taxon>NPAAA clade</taxon>
        <taxon>Hologalegina</taxon>
        <taxon>IRL clade</taxon>
        <taxon>Trifolieae</taxon>
        <taxon>Trifolium</taxon>
    </lineage>
</organism>
<feature type="non-terminal residue" evidence="2">
    <location>
        <position position="102"/>
    </location>
</feature>
<evidence type="ECO:0000313" key="2">
    <source>
        <dbReference type="EMBL" id="MCI04446.1"/>
    </source>
</evidence>
<comment type="caution">
    <text evidence="2">The sequence shown here is derived from an EMBL/GenBank/DDBJ whole genome shotgun (WGS) entry which is preliminary data.</text>
</comment>
<dbReference type="Gene3D" id="3.20.20.140">
    <property type="entry name" value="Metal-dependent hydrolases"/>
    <property type="match status" value="1"/>
</dbReference>
<dbReference type="Proteomes" id="UP000265520">
    <property type="component" value="Unassembled WGS sequence"/>
</dbReference>
<evidence type="ECO:0000256" key="1">
    <source>
        <dbReference type="SAM" id="MobiDB-lite"/>
    </source>
</evidence>
<dbReference type="EMBL" id="LXQA010055444">
    <property type="protein sequence ID" value="MCI04446.1"/>
    <property type="molecule type" value="Genomic_DNA"/>
</dbReference>
<accession>A0A392NZB7</accession>
<keyword evidence="3" id="KW-1185">Reference proteome</keyword>
<feature type="compositionally biased region" description="Acidic residues" evidence="1">
    <location>
        <begin position="9"/>
        <end position="18"/>
    </location>
</feature>
<proteinExistence type="predicted"/>
<dbReference type="AlphaFoldDB" id="A0A392NZB7"/>
<protein>
    <submittedName>
        <fullName evidence="2">AMP deaminase</fullName>
    </submittedName>
</protein>
<evidence type="ECO:0000313" key="3">
    <source>
        <dbReference type="Proteomes" id="UP000265520"/>
    </source>
</evidence>
<feature type="region of interest" description="Disordered" evidence="1">
    <location>
        <begin position="1"/>
        <end position="25"/>
    </location>
</feature>
<name>A0A392NZB7_9FABA</name>
<sequence>VSSASVFESVEESDDDDIVDHTNGDVSGPIAADILRKEPEHETFTRLITTTIEAVAPWEKEVISDPSAPKPNPNPFFYAPEGKSDHYFKMQDGVVHVYPNID</sequence>
<reference evidence="2 3" key="1">
    <citation type="journal article" date="2018" name="Front. Plant Sci.">
        <title>Red Clover (Trifolium pratense) and Zigzag Clover (T. medium) - A Picture of Genomic Similarities and Differences.</title>
        <authorList>
            <person name="Dluhosova J."/>
            <person name="Istvanek J."/>
            <person name="Nedelnik J."/>
            <person name="Repkova J."/>
        </authorList>
    </citation>
    <scope>NUCLEOTIDE SEQUENCE [LARGE SCALE GENOMIC DNA]</scope>
    <source>
        <strain evidence="3">cv. 10/8</strain>
        <tissue evidence="2">Leaf</tissue>
    </source>
</reference>
<feature type="non-terminal residue" evidence="2">
    <location>
        <position position="1"/>
    </location>
</feature>